<dbReference type="STRING" id="990285.RGCCGE502_11296"/>
<dbReference type="InterPro" id="IPR013656">
    <property type="entry name" value="PAS_4"/>
</dbReference>
<sequence length="258" mass="27984">MQSSADLGGILLADVFGGVLLGLFRAFSLCCSQIDAAIAAGDDLRVSVLDCSVEPLVDAILAHPATTVLEVHMQLEFVGCLIEQYAEDSESVRGYVGLLSSLMDKYFGSATPRWRMPPVERLPVADPFAFTPNVDNGNFLNAAILDAMPDRVAVLTRDYRYLYSNTVNSAYLGRKPIDMIGRHLIEFIGEKRFYEGAKAKLDECFAGRGSDYAYERRDGAAMRTVRCRMSPLRDSSGSVIGALIVLQHAGATASTVAA</sequence>
<dbReference type="AlphaFoldDB" id="S3HJS3"/>
<proteinExistence type="predicted"/>
<dbReference type="Proteomes" id="UP000014411">
    <property type="component" value="Unassembled WGS sequence"/>
</dbReference>
<dbReference type="Gene3D" id="3.30.450.20">
    <property type="entry name" value="PAS domain"/>
    <property type="match status" value="1"/>
</dbReference>
<dbReference type="InterPro" id="IPR000014">
    <property type="entry name" value="PAS"/>
</dbReference>
<feature type="transmembrane region" description="Helical" evidence="1">
    <location>
        <begin position="7"/>
        <end position="27"/>
    </location>
</feature>
<dbReference type="CDD" id="cd00130">
    <property type="entry name" value="PAS"/>
    <property type="match status" value="1"/>
</dbReference>
<dbReference type="Pfam" id="PF08448">
    <property type="entry name" value="PAS_4"/>
    <property type="match status" value="1"/>
</dbReference>
<dbReference type="InterPro" id="IPR035965">
    <property type="entry name" value="PAS-like_dom_sf"/>
</dbReference>
<keyword evidence="1" id="KW-1133">Transmembrane helix</keyword>
<organism evidence="3 4">
    <name type="scientific">Rhizobium grahamii CCGE 502</name>
    <dbReference type="NCBI Taxonomy" id="990285"/>
    <lineage>
        <taxon>Bacteria</taxon>
        <taxon>Pseudomonadati</taxon>
        <taxon>Pseudomonadota</taxon>
        <taxon>Alphaproteobacteria</taxon>
        <taxon>Hyphomicrobiales</taxon>
        <taxon>Rhizobiaceae</taxon>
        <taxon>Rhizobium/Agrobacterium group</taxon>
        <taxon>Rhizobium</taxon>
    </lineage>
</organism>
<keyword evidence="1" id="KW-0472">Membrane</keyword>
<feature type="domain" description="PAS fold-4" evidence="2">
    <location>
        <begin position="145"/>
        <end position="248"/>
    </location>
</feature>
<keyword evidence="4" id="KW-1185">Reference proteome</keyword>
<dbReference type="eggNOG" id="COG3829">
    <property type="taxonomic scope" value="Bacteria"/>
</dbReference>
<dbReference type="EMBL" id="AEYE02000013">
    <property type="protein sequence ID" value="EPE98265.1"/>
    <property type="molecule type" value="Genomic_DNA"/>
</dbReference>
<name>S3HJS3_9HYPH</name>
<evidence type="ECO:0000256" key="1">
    <source>
        <dbReference type="SAM" id="Phobius"/>
    </source>
</evidence>
<evidence type="ECO:0000259" key="2">
    <source>
        <dbReference type="Pfam" id="PF08448"/>
    </source>
</evidence>
<comment type="caution">
    <text evidence="3">The sequence shown here is derived from an EMBL/GenBank/DDBJ whole genome shotgun (WGS) entry which is preliminary data.</text>
</comment>
<keyword evidence="1" id="KW-0812">Transmembrane</keyword>
<dbReference type="SUPFAM" id="SSF55785">
    <property type="entry name" value="PYP-like sensor domain (PAS domain)"/>
    <property type="match status" value="1"/>
</dbReference>
<evidence type="ECO:0000313" key="3">
    <source>
        <dbReference type="EMBL" id="EPE98265.1"/>
    </source>
</evidence>
<accession>S3HJS3</accession>
<evidence type="ECO:0000313" key="4">
    <source>
        <dbReference type="Proteomes" id="UP000014411"/>
    </source>
</evidence>
<reference evidence="3 4" key="1">
    <citation type="journal article" date="2012" name="J. Bacteriol.">
        <title>Genome sequence of Rhizobium grahamii CCGE502, a broad-host-range symbiont with low nodulation competitiveness in Phaseolus vulgaris.</title>
        <authorList>
            <person name="Althabegoiti M.J."/>
            <person name="Lozano L."/>
            <person name="Torres-Tejerizo G."/>
            <person name="Ormeno-Orrillo E."/>
            <person name="Rogel M.A."/>
            <person name="Gonzalez V."/>
            <person name="Martinez-Romero E."/>
        </authorList>
    </citation>
    <scope>NUCLEOTIDE SEQUENCE [LARGE SCALE GENOMIC DNA]</scope>
    <source>
        <strain evidence="3 4">CCGE 502</strain>
    </source>
</reference>
<gene>
    <name evidence="3" type="ORF">RGCCGE502_11296</name>
</gene>
<dbReference type="HOGENOM" id="CLU_1165104_0_0_5"/>
<protein>
    <recommendedName>
        <fullName evidence="2">PAS fold-4 domain-containing protein</fullName>
    </recommendedName>
</protein>